<dbReference type="Proteomes" id="UP000190896">
    <property type="component" value="Unassembled WGS sequence"/>
</dbReference>
<keyword evidence="4" id="KW-1003">Cell membrane</keyword>
<dbReference type="PANTHER" id="PTHR35091:SF2">
    <property type="entry name" value="FLAGELLAR PROTEIN FLIL"/>
    <property type="match status" value="1"/>
</dbReference>
<keyword evidence="6" id="KW-0812">Transmembrane</keyword>
<dbReference type="AlphaFoldDB" id="A0A1T2KWZ9"/>
<keyword evidence="9 10" id="KW-0472">Membrane</keyword>
<reference evidence="12 13" key="1">
    <citation type="submission" date="2016-11" db="EMBL/GenBank/DDBJ databases">
        <title>Mixed transmission modes and dynamic genome evolution in an obligate animal-bacterial symbiosis.</title>
        <authorList>
            <person name="Russell S.L."/>
            <person name="Corbett-Detig R.B."/>
            <person name="Cavanaugh C.M."/>
        </authorList>
    </citation>
    <scope>NUCLEOTIDE SEQUENCE [LARGE SCALE GENOMIC DNA]</scope>
    <source>
        <strain evidence="12">Se-Cadez</strain>
    </source>
</reference>
<gene>
    <name evidence="12" type="ORF">BOW51_02740</name>
</gene>
<dbReference type="RefSeq" id="WP_172838740.1">
    <property type="nucleotide sequence ID" value="NZ_MPRJ01000011.1"/>
</dbReference>
<proteinExistence type="inferred from homology"/>
<dbReference type="Pfam" id="PF03748">
    <property type="entry name" value="FliL"/>
    <property type="match status" value="1"/>
</dbReference>
<keyword evidence="11" id="KW-0732">Signal</keyword>
<evidence type="ECO:0000256" key="6">
    <source>
        <dbReference type="ARBA" id="ARBA00022692"/>
    </source>
</evidence>
<evidence type="ECO:0000256" key="9">
    <source>
        <dbReference type="ARBA" id="ARBA00023136"/>
    </source>
</evidence>
<evidence type="ECO:0000313" key="12">
    <source>
        <dbReference type="EMBL" id="OOZ37387.1"/>
    </source>
</evidence>
<evidence type="ECO:0000256" key="7">
    <source>
        <dbReference type="ARBA" id="ARBA00022779"/>
    </source>
</evidence>
<feature type="signal peptide" evidence="11">
    <location>
        <begin position="1"/>
        <end position="21"/>
    </location>
</feature>
<evidence type="ECO:0000256" key="2">
    <source>
        <dbReference type="ARBA" id="ARBA00004162"/>
    </source>
</evidence>
<keyword evidence="10" id="KW-0997">Cell inner membrane</keyword>
<feature type="chain" id="PRO_5012120095" description="Flagellar protein FliL" evidence="11">
    <location>
        <begin position="22"/>
        <end position="126"/>
    </location>
</feature>
<evidence type="ECO:0000256" key="5">
    <source>
        <dbReference type="ARBA" id="ARBA00022500"/>
    </source>
</evidence>
<dbReference type="InterPro" id="IPR005503">
    <property type="entry name" value="FliL"/>
</dbReference>
<comment type="function">
    <text evidence="1 10">Controls the rotational direction of flagella during chemotaxis.</text>
</comment>
<keyword evidence="5 10" id="KW-0145">Chemotaxis</keyword>
<comment type="caution">
    <text evidence="12">The sequence shown here is derived from an EMBL/GenBank/DDBJ whole genome shotgun (WGS) entry which is preliminary data.</text>
</comment>
<protein>
    <recommendedName>
        <fullName evidence="10">Flagellar protein FliL</fullName>
    </recommendedName>
</protein>
<organism evidence="12 13">
    <name type="scientific">Solemya velesiana gill symbiont</name>
    <dbReference type="NCBI Taxonomy" id="1918948"/>
    <lineage>
        <taxon>Bacteria</taxon>
        <taxon>Pseudomonadati</taxon>
        <taxon>Pseudomonadota</taxon>
        <taxon>Gammaproteobacteria</taxon>
        <taxon>sulfur-oxidizing symbionts</taxon>
    </lineage>
</organism>
<sequence>MRFVSLVLLISLLAASFNALAADDEEAEKAPKLPAVYHSLSPSQVANLQEHRKYIRCDVQLMTKGDENAAKIKMHDAALRHEMLLLLGDQKNKELKTPSGKEKLLKQALKSLQQVIETLEGDKEII</sequence>
<accession>A0A1T2KWZ9</accession>
<name>A0A1T2KWZ9_9GAMM</name>
<evidence type="ECO:0000256" key="3">
    <source>
        <dbReference type="ARBA" id="ARBA00008281"/>
    </source>
</evidence>
<dbReference type="PANTHER" id="PTHR35091">
    <property type="entry name" value="FLAGELLAR PROTEIN FLIL"/>
    <property type="match status" value="1"/>
</dbReference>
<comment type="similarity">
    <text evidence="3 10">Belongs to the FliL family.</text>
</comment>
<evidence type="ECO:0000256" key="8">
    <source>
        <dbReference type="ARBA" id="ARBA00022989"/>
    </source>
</evidence>
<dbReference type="GO" id="GO:0009425">
    <property type="term" value="C:bacterial-type flagellum basal body"/>
    <property type="evidence" value="ECO:0007669"/>
    <property type="project" value="InterPro"/>
</dbReference>
<evidence type="ECO:0000313" key="13">
    <source>
        <dbReference type="Proteomes" id="UP000190896"/>
    </source>
</evidence>
<evidence type="ECO:0000256" key="11">
    <source>
        <dbReference type="SAM" id="SignalP"/>
    </source>
</evidence>
<evidence type="ECO:0000256" key="10">
    <source>
        <dbReference type="RuleBase" id="RU364125"/>
    </source>
</evidence>
<keyword evidence="7 10" id="KW-0283">Flagellar rotation</keyword>
<keyword evidence="8" id="KW-1133">Transmembrane helix</keyword>
<dbReference type="GO" id="GO:0071978">
    <property type="term" value="P:bacterial-type flagellum-dependent swarming motility"/>
    <property type="evidence" value="ECO:0007669"/>
    <property type="project" value="TreeGrafter"/>
</dbReference>
<evidence type="ECO:0000256" key="1">
    <source>
        <dbReference type="ARBA" id="ARBA00002254"/>
    </source>
</evidence>
<dbReference type="GO" id="GO:0005886">
    <property type="term" value="C:plasma membrane"/>
    <property type="evidence" value="ECO:0007669"/>
    <property type="project" value="UniProtKB-SubCell"/>
</dbReference>
<dbReference type="EMBL" id="MPRJ01000011">
    <property type="protein sequence ID" value="OOZ37387.1"/>
    <property type="molecule type" value="Genomic_DNA"/>
</dbReference>
<keyword evidence="13" id="KW-1185">Reference proteome</keyword>
<evidence type="ECO:0000256" key="4">
    <source>
        <dbReference type="ARBA" id="ARBA00022475"/>
    </source>
</evidence>
<dbReference type="GO" id="GO:0006935">
    <property type="term" value="P:chemotaxis"/>
    <property type="evidence" value="ECO:0007669"/>
    <property type="project" value="UniProtKB-KW"/>
</dbReference>
<comment type="subcellular location">
    <subcellularLocation>
        <location evidence="10">Cell inner membrane</location>
    </subcellularLocation>
    <subcellularLocation>
        <location evidence="2">Cell membrane</location>
        <topology evidence="2">Single-pass membrane protein</topology>
    </subcellularLocation>
</comment>